<comment type="caution">
    <text evidence="1">The sequence shown here is derived from an EMBL/GenBank/DDBJ whole genome shotgun (WGS) entry which is preliminary data.</text>
</comment>
<keyword evidence="2" id="KW-1185">Reference proteome</keyword>
<evidence type="ECO:0000313" key="2">
    <source>
        <dbReference type="Proteomes" id="UP001490330"/>
    </source>
</evidence>
<gene>
    <name evidence="1" type="ORF">ABT322_08070</name>
</gene>
<evidence type="ECO:0000313" key="1">
    <source>
        <dbReference type="EMBL" id="MER6903731.1"/>
    </source>
</evidence>
<accession>A0ABV1VB56</accession>
<organism evidence="1 2">
    <name type="scientific">Streptomyces flaveolus</name>
    <dbReference type="NCBI Taxonomy" id="67297"/>
    <lineage>
        <taxon>Bacteria</taxon>
        <taxon>Bacillati</taxon>
        <taxon>Actinomycetota</taxon>
        <taxon>Actinomycetes</taxon>
        <taxon>Kitasatosporales</taxon>
        <taxon>Streptomycetaceae</taxon>
        <taxon>Streptomyces</taxon>
    </lineage>
</organism>
<dbReference type="Proteomes" id="UP001490330">
    <property type="component" value="Unassembled WGS sequence"/>
</dbReference>
<reference evidence="1 2" key="1">
    <citation type="submission" date="2024-06" db="EMBL/GenBank/DDBJ databases">
        <title>The Natural Products Discovery Center: Release of the First 8490 Sequenced Strains for Exploring Actinobacteria Biosynthetic Diversity.</title>
        <authorList>
            <person name="Kalkreuter E."/>
            <person name="Kautsar S.A."/>
            <person name="Yang D."/>
            <person name="Bader C.D."/>
            <person name="Teijaro C.N."/>
            <person name="Fluegel L."/>
            <person name="Davis C.M."/>
            <person name="Simpson J.R."/>
            <person name="Lauterbach L."/>
            <person name="Steele A.D."/>
            <person name="Gui C."/>
            <person name="Meng S."/>
            <person name="Li G."/>
            <person name="Viehrig K."/>
            <person name="Ye F."/>
            <person name="Su P."/>
            <person name="Kiefer A.F."/>
            <person name="Nichols A."/>
            <person name="Cepeda A.J."/>
            <person name="Yan W."/>
            <person name="Fan B."/>
            <person name="Jiang Y."/>
            <person name="Adhikari A."/>
            <person name="Zheng C.-J."/>
            <person name="Schuster L."/>
            <person name="Cowan T.M."/>
            <person name="Smanski M.J."/>
            <person name="Chevrette M.G."/>
            <person name="De Carvalho L.P.S."/>
            <person name="Shen B."/>
        </authorList>
    </citation>
    <scope>NUCLEOTIDE SEQUENCE [LARGE SCALE GENOMIC DNA]</scope>
    <source>
        <strain evidence="1 2">NPDC000632</strain>
    </source>
</reference>
<protein>
    <submittedName>
        <fullName evidence="1">Uncharacterized protein</fullName>
    </submittedName>
</protein>
<dbReference type="RefSeq" id="WP_350726310.1">
    <property type="nucleotide sequence ID" value="NZ_JBEPCO010000092.1"/>
</dbReference>
<dbReference type="EMBL" id="JBEPCV010000005">
    <property type="protein sequence ID" value="MER6903731.1"/>
    <property type="molecule type" value="Genomic_DNA"/>
</dbReference>
<name>A0ABV1VB56_9ACTN</name>
<proteinExistence type="predicted"/>
<sequence>MTTTQNATAAGTDPLWQNLTDALNALLDAGQFPAFHNLYGPHNHWHHQPYITGFHAHAPWVVLDLTACRFTVSSRERTLTGDHPQQPRREHA</sequence>